<sequence length="61" mass="6952">MPKLEDVSTSKNTSKDKTIQIVLVDQDIQNSSDNQNVQGTQKHSDNQDDDIIISELQEMYK</sequence>
<dbReference type="OrthoDB" id="10492622at2759"/>
<organism evidence="2 3">
    <name type="scientific">Dentiscutata erythropus</name>
    <dbReference type="NCBI Taxonomy" id="1348616"/>
    <lineage>
        <taxon>Eukaryota</taxon>
        <taxon>Fungi</taxon>
        <taxon>Fungi incertae sedis</taxon>
        <taxon>Mucoromycota</taxon>
        <taxon>Glomeromycotina</taxon>
        <taxon>Glomeromycetes</taxon>
        <taxon>Diversisporales</taxon>
        <taxon>Gigasporaceae</taxon>
        <taxon>Dentiscutata</taxon>
    </lineage>
</organism>
<dbReference type="AlphaFoldDB" id="A0A9N9JU86"/>
<evidence type="ECO:0000256" key="1">
    <source>
        <dbReference type="SAM" id="MobiDB-lite"/>
    </source>
</evidence>
<dbReference type="EMBL" id="CAJVPY010029146">
    <property type="protein sequence ID" value="CAG8793817.1"/>
    <property type="molecule type" value="Genomic_DNA"/>
</dbReference>
<name>A0A9N9JU86_9GLOM</name>
<dbReference type="Proteomes" id="UP000789405">
    <property type="component" value="Unassembled WGS sequence"/>
</dbReference>
<evidence type="ECO:0000313" key="3">
    <source>
        <dbReference type="Proteomes" id="UP000789405"/>
    </source>
</evidence>
<protein>
    <submittedName>
        <fullName evidence="2">12494_t:CDS:1</fullName>
    </submittedName>
</protein>
<accession>A0A9N9JU86</accession>
<gene>
    <name evidence="2" type="ORF">DERYTH_LOCUS21951</name>
</gene>
<feature type="region of interest" description="Disordered" evidence="1">
    <location>
        <begin position="26"/>
        <end position="50"/>
    </location>
</feature>
<keyword evidence="3" id="KW-1185">Reference proteome</keyword>
<feature type="compositionally biased region" description="Polar residues" evidence="1">
    <location>
        <begin position="27"/>
        <end position="41"/>
    </location>
</feature>
<feature type="non-terminal residue" evidence="2">
    <location>
        <position position="61"/>
    </location>
</feature>
<evidence type="ECO:0000313" key="2">
    <source>
        <dbReference type="EMBL" id="CAG8793817.1"/>
    </source>
</evidence>
<proteinExistence type="predicted"/>
<comment type="caution">
    <text evidence="2">The sequence shown here is derived from an EMBL/GenBank/DDBJ whole genome shotgun (WGS) entry which is preliminary data.</text>
</comment>
<reference evidence="2" key="1">
    <citation type="submission" date="2021-06" db="EMBL/GenBank/DDBJ databases">
        <authorList>
            <person name="Kallberg Y."/>
            <person name="Tangrot J."/>
            <person name="Rosling A."/>
        </authorList>
    </citation>
    <scope>NUCLEOTIDE SEQUENCE</scope>
    <source>
        <strain evidence="2">MA453B</strain>
    </source>
</reference>